<reference evidence="2 3" key="2">
    <citation type="submission" date="2018-11" db="EMBL/GenBank/DDBJ databases">
        <authorList>
            <consortium name="Pathogen Informatics"/>
        </authorList>
    </citation>
    <scope>NUCLEOTIDE SEQUENCE [LARGE SCALE GENOMIC DNA]</scope>
    <source>
        <strain evidence="2 3">Egypt</strain>
    </source>
</reference>
<evidence type="ECO:0000313" key="4">
    <source>
        <dbReference type="WBParaSite" id="ECPE_0001524301-mRNA-1"/>
    </source>
</evidence>
<evidence type="ECO:0000313" key="3">
    <source>
        <dbReference type="Proteomes" id="UP000272942"/>
    </source>
</evidence>
<proteinExistence type="predicted"/>
<feature type="compositionally biased region" description="Polar residues" evidence="1">
    <location>
        <begin position="204"/>
        <end position="216"/>
    </location>
</feature>
<feature type="region of interest" description="Disordered" evidence="1">
    <location>
        <begin position="154"/>
        <end position="187"/>
    </location>
</feature>
<dbReference type="WBParaSite" id="ECPE_0001524301-mRNA-1">
    <property type="protein sequence ID" value="ECPE_0001524301-mRNA-1"/>
    <property type="gene ID" value="ECPE_0001524301"/>
</dbReference>
<gene>
    <name evidence="2" type="ORF">ECPE_LOCUS15203</name>
</gene>
<sequence>MLNSSGTNGVEDVSDSGWGVSSIPDIHELWQDDRARPVKHTVHSYSIPSEWLQLDRMLCFNDPVLSSPAVTYNRIIPFGLINALRMHTQPTNDVVSVQSANLLTDLSTSPSTKLDTAQSSRTLVSSPSDGFLSGPRPERNRLWNSVRQSMSRFRSQFTRSGPFRASTGASSTRSIGPDGITPSVPHSLPKSNIVIEREYMSQALTSSAAPPTTNGAPVTGRPPLDPSASGLPPLHSPSGIRNVTDALLVIHN</sequence>
<dbReference type="Proteomes" id="UP000272942">
    <property type="component" value="Unassembled WGS sequence"/>
</dbReference>
<accession>A0A183B7L8</accession>
<protein>
    <submittedName>
        <fullName evidence="4">DDHD domain-containing protein</fullName>
    </submittedName>
</protein>
<evidence type="ECO:0000256" key="1">
    <source>
        <dbReference type="SAM" id="MobiDB-lite"/>
    </source>
</evidence>
<dbReference type="EMBL" id="UZAN01059834">
    <property type="protein sequence ID" value="VDP92475.1"/>
    <property type="molecule type" value="Genomic_DNA"/>
</dbReference>
<dbReference type="AlphaFoldDB" id="A0A183B7L8"/>
<feature type="region of interest" description="Disordered" evidence="1">
    <location>
        <begin position="107"/>
        <end position="139"/>
    </location>
</feature>
<feature type="compositionally biased region" description="Polar residues" evidence="1">
    <location>
        <begin position="107"/>
        <end position="128"/>
    </location>
</feature>
<reference evidence="4" key="1">
    <citation type="submission" date="2016-06" db="UniProtKB">
        <authorList>
            <consortium name="WormBaseParasite"/>
        </authorList>
    </citation>
    <scope>IDENTIFICATION</scope>
</reference>
<keyword evidence="3" id="KW-1185">Reference proteome</keyword>
<name>A0A183B7L8_9TREM</name>
<feature type="region of interest" description="Disordered" evidence="1">
    <location>
        <begin position="204"/>
        <end position="238"/>
    </location>
</feature>
<evidence type="ECO:0000313" key="2">
    <source>
        <dbReference type="EMBL" id="VDP92475.1"/>
    </source>
</evidence>
<organism evidence="4">
    <name type="scientific">Echinostoma caproni</name>
    <dbReference type="NCBI Taxonomy" id="27848"/>
    <lineage>
        <taxon>Eukaryota</taxon>
        <taxon>Metazoa</taxon>
        <taxon>Spiralia</taxon>
        <taxon>Lophotrochozoa</taxon>
        <taxon>Platyhelminthes</taxon>
        <taxon>Trematoda</taxon>
        <taxon>Digenea</taxon>
        <taxon>Plagiorchiida</taxon>
        <taxon>Echinostomata</taxon>
        <taxon>Echinostomatoidea</taxon>
        <taxon>Echinostomatidae</taxon>
        <taxon>Echinostoma</taxon>
    </lineage>
</organism>